<dbReference type="AlphaFoldDB" id="A0A9P0F3L3"/>
<reference evidence="1" key="1">
    <citation type="submission" date="2021-12" db="EMBL/GenBank/DDBJ databases">
        <authorList>
            <person name="King R."/>
        </authorList>
    </citation>
    <scope>NUCLEOTIDE SEQUENCE</scope>
</reference>
<dbReference type="Proteomes" id="UP001152759">
    <property type="component" value="Chromosome 3"/>
</dbReference>
<gene>
    <name evidence="1" type="ORF">BEMITA_LOCUS6497</name>
</gene>
<keyword evidence="2" id="KW-1185">Reference proteome</keyword>
<dbReference type="InterPro" id="IPR027417">
    <property type="entry name" value="P-loop_NTPase"/>
</dbReference>
<name>A0A9P0F3L3_BEMTA</name>
<evidence type="ECO:0000313" key="1">
    <source>
        <dbReference type="EMBL" id="CAH0387492.1"/>
    </source>
</evidence>
<dbReference type="SUPFAM" id="SSF52540">
    <property type="entry name" value="P-loop containing nucleoside triphosphate hydrolases"/>
    <property type="match status" value="1"/>
</dbReference>
<dbReference type="EMBL" id="OU963864">
    <property type="protein sequence ID" value="CAH0387492.1"/>
    <property type="molecule type" value="Genomic_DNA"/>
</dbReference>
<organism evidence="1 2">
    <name type="scientific">Bemisia tabaci</name>
    <name type="common">Sweetpotato whitefly</name>
    <name type="synonym">Aleurodes tabaci</name>
    <dbReference type="NCBI Taxonomy" id="7038"/>
    <lineage>
        <taxon>Eukaryota</taxon>
        <taxon>Metazoa</taxon>
        <taxon>Ecdysozoa</taxon>
        <taxon>Arthropoda</taxon>
        <taxon>Hexapoda</taxon>
        <taxon>Insecta</taxon>
        <taxon>Pterygota</taxon>
        <taxon>Neoptera</taxon>
        <taxon>Paraneoptera</taxon>
        <taxon>Hemiptera</taxon>
        <taxon>Sternorrhyncha</taxon>
        <taxon>Aleyrodoidea</taxon>
        <taxon>Aleyrodidae</taxon>
        <taxon>Aleyrodinae</taxon>
        <taxon>Bemisia</taxon>
    </lineage>
</organism>
<protein>
    <submittedName>
        <fullName evidence="1">Uncharacterized protein</fullName>
    </submittedName>
</protein>
<proteinExistence type="predicted"/>
<accession>A0A9P0F3L3</accession>
<sequence length="203" mass="23813">MKKHSVLLPSQVRGLVVGPSNSGKTNLMLTLLIDKNGLKFKNVYLFSNSLHQPKYDLLDEILKRVDGVCFFRFKNEFLKPEEVERNSVVIFDDVMSERQNPIQDFFSMGRHMSVDCFYLAQTYSRIPKQLIRDNSNVIVLFKMDDMNLRHAYADHVITDMPYSQFREMCASCWKEPFGFLLINKESERDNGRYRDGFDKYISP</sequence>
<evidence type="ECO:0000313" key="2">
    <source>
        <dbReference type="Proteomes" id="UP001152759"/>
    </source>
</evidence>
<dbReference type="Gene3D" id="3.40.50.300">
    <property type="entry name" value="P-loop containing nucleotide triphosphate hydrolases"/>
    <property type="match status" value="1"/>
</dbReference>